<dbReference type="GO" id="GO:0030550">
    <property type="term" value="F:acetylcholine receptor inhibitor activity"/>
    <property type="evidence" value="ECO:0007669"/>
    <property type="project" value="TreeGrafter"/>
</dbReference>
<dbReference type="PANTHER" id="PTHR16983">
    <property type="entry name" value="UPAR/LY6 DOMAIN-CONTAINING PROTEIN"/>
    <property type="match status" value="1"/>
</dbReference>
<organism evidence="10 11">
    <name type="scientific">Tursiops truncatus</name>
    <name type="common">Atlantic bottle-nosed dolphin</name>
    <name type="synonym">Delphinus truncatus</name>
    <dbReference type="NCBI Taxonomy" id="9739"/>
    <lineage>
        <taxon>Eukaryota</taxon>
        <taxon>Metazoa</taxon>
        <taxon>Chordata</taxon>
        <taxon>Craniata</taxon>
        <taxon>Vertebrata</taxon>
        <taxon>Euteleostomi</taxon>
        <taxon>Mammalia</taxon>
        <taxon>Eutheria</taxon>
        <taxon>Laurasiatheria</taxon>
        <taxon>Artiodactyla</taxon>
        <taxon>Whippomorpha</taxon>
        <taxon>Cetacea</taxon>
        <taxon>Odontoceti</taxon>
        <taxon>Delphinidae</taxon>
        <taxon>Tursiops</taxon>
    </lineage>
</organism>
<keyword evidence="3" id="KW-0449">Lipoprotein</keyword>
<feature type="region of interest" description="Disordered" evidence="7">
    <location>
        <begin position="145"/>
        <end position="164"/>
    </location>
</feature>
<keyword evidence="10" id="KW-1185">Reference proteome</keyword>
<evidence type="ECO:0000256" key="4">
    <source>
        <dbReference type="ARBA" id="ARBA00022729"/>
    </source>
</evidence>
<evidence type="ECO:0000256" key="5">
    <source>
        <dbReference type="ARBA" id="ARBA00023136"/>
    </source>
</evidence>
<evidence type="ECO:0000256" key="1">
    <source>
        <dbReference type="ARBA" id="ARBA00004609"/>
    </source>
</evidence>
<comment type="subcellular location">
    <subcellularLocation>
        <location evidence="1">Cell membrane</location>
        <topology evidence="1">Lipid-anchor</topology>
        <topology evidence="1">GPI-anchor</topology>
    </subcellularLocation>
</comment>
<dbReference type="Proteomes" id="UP000245320">
    <property type="component" value="Chromosome 12"/>
</dbReference>
<evidence type="ECO:0000313" key="10">
    <source>
        <dbReference type="Proteomes" id="UP000245320"/>
    </source>
</evidence>
<protein>
    <submittedName>
        <fullName evidence="11">Lymphocyte antigen 6E</fullName>
    </submittedName>
</protein>
<dbReference type="CDD" id="cd23543">
    <property type="entry name" value="TFP_LU_ECD_Ly6E"/>
    <property type="match status" value="1"/>
</dbReference>
<keyword evidence="2" id="KW-1003">Cell membrane</keyword>
<proteinExistence type="predicted"/>
<dbReference type="InParanoid" id="A0A2U3V9L7"/>
<evidence type="ECO:0000256" key="7">
    <source>
        <dbReference type="SAM" id="MobiDB-lite"/>
    </source>
</evidence>
<name>A0A2U3V9L7_TURTR</name>
<dbReference type="InterPro" id="IPR016054">
    <property type="entry name" value="LY6_UPA_recep-like"/>
</dbReference>
<keyword evidence="3" id="KW-0336">GPI-anchor</keyword>
<dbReference type="Pfam" id="PF00087">
    <property type="entry name" value="Toxin_TOLIP"/>
    <property type="match status" value="1"/>
</dbReference>
<evidence type="ECO:0000256" key="6">
    <source>
        <dbReference type="ARBA" id="ARBA00023180"/>
    </source>
</evidence>
<accession>A0A2U3V9L7</accession>
<dbReference type="SMART" id="SM00134">
    <property type="entry name" value="LU"/>
    <property type="match status" value="1"/>
</dbReference>
<evidence type="ECO:0000256" key="8">
    <source>
        <dbReference type="SAM" id="SignalP"/>
    </source>
</evidence>
<sequence>MKVFLPVLLAALLGVERAHSLVCFCCVNKNSNWYCLKPTVCSDTNNYCVSISASAVIGNVVDFGYTLNKGYSPFCPIPSVNLRVASVDTRCCQSFLCNISEADRGLRASAAVLGLGLLLSLLSALLRFGPLTPGTLCPAQTSKVQERRKAQLLPDPRGSRSLLP</sequence>
<dbReference type="InterPro" id="IPR045860">
    <property type="entry name" value="Snake_toxin-like_sf"/>
</dbReference>
<dbReference type="PANTHER" id="PTHR16983:SF13">
    <property type="entry name" value="LYMPHOCYTE ANTIGEN 6E"/>
    <property type="match status" value="1"/>
</dbReference>
<evidence type="ECO:0000256" key="3">
    <source>
        <dbReference type="ARBA" id="ARBA00022622"/>
    </source>
</evidence>
<dbReference type="FunFam" id="2.10.60.10:FF:000003">
    <property type="entry name" value="lymphocyte antigen 6E isoform X1"/>
    <property type="match status" value="1"/>
</dbReference>
<feature type="chain" id="PRO_5026790542" evidence="8">
    <location>
        <begin position="21"/>
        <end position="164"/>
    </location>
</feature>
<dbReference type="GO" id="GO:0005886">
    <property type="term" value="C:plasma membrane"/>
    <property type="evidence" value="ECO:0007669"/>
    <property type="project" value="UniProtKB-SubCell"/>
</dbReference>
<evidence type="ECO:0000259" key="9">
    <source>
        <dbReference type="SMART" id="SM00134"/>
    </source>
</evidence>
<gene>
    <name evidence="11" type="primary">LOC101325738</name>
</gene>
<dbReference type="InterPro" id="IPR051110">
    <property type="entry name" value="Ly-6/neurotoxin-like_GPI-ap"/>
</dbReference>
<dbReference type="Gene3D" id="2.10.60.10">
    <property type="entry name" value="CD59"/>
    <property type="match status" value="1"/>
</dbReference>
<dbReference type="FunCoup" id="A0A2U3V9L7">
    <property type="interactions" value="56"/>
</dbReference>
<evidence type="ECO:0000313" key="11">
    <source>
        <dbReference type="RefSeq" id="XP_004329758.3"/>
    </source>
</evidence>
<keyword evidence="6" id="KW-0325">Glycoprotein</keyword>
<dbReference type="GO" id="GO:0098552">
    <property type="term" value="C:side of membrane"/>
    <property type="evidence" value="ECO:0007669"/>
    <property type="project" value="UniProtKB-KW"/>
</dbReference>
<dbReference type="AlphaFoldDB" id="A0A2U3V9L7"/>
<evidence type="ECO:0000256" key="2">
    <source>
        <dbReference type="ARBA" id="ARBA00022475"/>
    </source>
</evidence>
<feature type="signal peptide" evidence="8">
    <location>
        <begin position="1"/>
        <end position="20"/>
    </location>
</feature>
<feature type="domain" description="UPAR/Ly6" evidence="9">
    <location>
        <begin position="21"/>
        <end position="111"/>
    </location>
</feature>
<keyword evidence="4 8" id="KW-0732">Signal</keyword>
<dbReference type="OrthoDB" id="10002433at2759"/>
<dbReference type="STRING" id="9739.ENSTTRP00000001863"/>
<dbReference type="RefSeq" id="XP_004329758.3">
    <property type="nucleotide sequence ID" value="XM_004329710.3"/>
</dbReference>
<keyword evidence="5" id="KW-0472">Membrane</keyword>
<reference evidence="11" key="1">
    <citation type="submission" date="2025-08" db="UniProtKB">
        <authorList>
            <consortium name="RefSeq"/>
        </authorList>
    </citation>
    <scope>IDENTIFICATION</scope>
    <source>
        <tissue evidence="11">Spleen</tissue>
    </source>
</reference>
<dbReference type="InterPro" id="IPR035076">
    <property type="entry name" value="Toxin/TOLIP"/>
</dbReference>
<dbReference type="SUPFAM" id="SSF57302">
    <property type="entry name" value="Snake toxin-like"/>
    <property type="match status" value="1"/>
</dbReference>
<dbReference type="GeneID" id="101325738"/>